<dbReference type="InterPro" id="IPR037198">
    <property type="entry name" value="MutL_C_sf"/>
</dbReference>
<dbReference type="SUPFAM" id="SSF54211">
    <property type="entry name" value="Ribosomal protein S5 domain 2-like"/>
    <property type="match status" value="1"/>
</dbReference>
<dbReference type="InterPro" id="IPR042121">
    <property type="entry name" value="MutL_C_regsub"/>
</dbReference>
<dbReference type="Proteomes" id="UP001220478">
    <property type="component" value="Chromosome"/>
</dbReference>
<reference evidence="7 8" key="1">
    <citation type="submission" date="2023-02" db="EMBL/GenBank/DDBJ databases">
        <title>Novel Oscillospiraceae bacterial genomes.</title>
        <authorList>
            <person name="Srinivasan S."/>
            <person name="Austin M.N."/>
            <person name="Fiedler T.L."/>
            <person name="Strenk S.M."/>
            <person name="Agnew K.J."/>
            <person name="Nagana Gowda G.A."/>
            <person name="Raftery D."/>
            <person name="Beamer M.A."/>
            <person name="Achilles S.L."/>
            <person name="Wiesenfeld H.C."/>
            <person name="Fredricks D.N."/>
            <person name="Hillier S.L."/>
        </authorList>
    </citation>
    <scope>NUCLEOTIDE SEQUENCE [LARGE SCALE GENOMIC DNA]</scope>
    <source>
        <strain evidence="7 8">CHIC02 1186E3-8</strain>
    </source>
</reference>
<evidence type="ECO:0000256" key="3">
    <source>
        <dbReference type="ARBA" id="ARBA00023204"/>
    </source>
</evidence>
<dbReference type="NCBIfam" id="TIGR00585">
    <property type="entry name" value="mutl"/>
    <property type="match status" value="1"/>
</dbReference>
<dbReference type="InterPro" id="IPR002099">
    <property type="entry name" value="MutL/Mlh/PMS"/>
</dbReference>
<evidence type="ECO:0000256" key="4">
    <source>
        <dbReference type="HAMAP-Rule" id="MF_00149"/>
    </source>
</evidence>
<dbReference type="SMART" id="SM01340">
    <property type="entry name" value="DNA_mis_repair"/>
    <property type="match status" value="1"/>
</dbReference>
<dbReference type="Pfam" id="PF08676">
    <property type="entry name" value="MutL_C"/>
    <property type="match status" value="1"/>
</dbReference>
<dbReference type="SMART" id="SM00853">
    <property type="entry name" value="MutL_C"/>
    <property type="match status" value="1"/>
</dbReference>
<comment type="function">
    <text evidence="4">This protein is involved in the repair of mismatches in DNA. It is required for dam-dependent methyl-directed DNA mismatch repair. May act as a 'molecular matchmaker', a protein that promotes the formation of a stable complex between two or more DNA-binding proteins in an ATP-dependent manner without itself being part of a final effector complex.</text>
</comment>
<proteinExistence type="inferred from homology"/>
<dbReference type="InterPro" id="IPR014762">
    <property type="entry name" value="DNA_mismatch_repair_CS"/>
</dbReference>
<dbReference type="Gene3D" id="3.30.1540.20">
    <property type="entry name" value="MutL, C-terminal domain, dimerisation subdomain"/>
    <property type="match status" value="1"/>
</dbReference>
<keyword evidence="7" id="KW-0378">Hydrolase</keyword>
<keyword evidence="3 4" id="KW-0234">DNA repair</keyword>
<evidence type="ECO:0000259" key="5">
    <source>
        <dbReference type="SMART" id="SM00853"/>
    </source>
</evidence>
<dbReference type="RefSeq" id="WP_315571417.1">
    <property type="nucleotide sequence ID" value="NZ_CP118868.1"/>
</dbReference>
<dbReference type="InterPro" id="IPR038973">
    <property type="entry name" value="MutL/Mlh/Pms-like"/>
</dbReference>
<dbReference type="Pfam" id="PF01119">
    <property type="entry name" value="DNA_mis_repair"/>
    <property type="match status" value="1"/>
</dbReference>
<dbReference type="InterPro" id="IPR036890">
    <property type="entry name" value="HATPase_C_sf"/>
</dbReference>
<keyword evidence="8" id="KW-1185">Reference proteome</keyword>
<evidence type="ECO:0000256" key="1">
    <source>
        <dbReference type="ARBA" id="ARBA00006082"/>
    </source>
</evidence>
<dbReference type="CDD" id="cd16926">
    <property type="entry name" value="HATPase_MutL-MLH-PMS-like"/>
    <property type="match status" value="1"/>
</dbReference>
<evidence type="ECO:0000259" key="6">
    <source>
        <dbReference type="SMART" id="SM01340"/>
    </source>
</evidence>
<dbReference type="PANTHER" id="PTHR10073">
    <property type="entry name" value="DNA MISMATCH REPAIR PROTEIN MLH, PMS, MUTL"/>
    <property type="match status" value="1"/>
</dbReference>
<dbReference type="HAMAP" id="MF_00149">
    <property type="entry name" value="DNA_mis_repair"/>
    <property type="match status" value="1"/>
</dbReference>
<gene>
    <name evidence="4 7" type="primary">mutL</name>
    <name evidence="7" type="ORF">PYS61_05185</name>
</gene>
<dbReference type="SUPFAM" id="SSF118116">
    <property type="entry name" value="DNA mismatch repair protein MutL"/>
    <property type="match status" value="1"/>
</dbReference>
<protein>
    <recommendedName>
        <fullName evidence="4">DNA mismatch repair protein MutL</fullName>
    </recommendedName>
</protein>
<accession>A0ABY8C3R3</accession>
<dbReference type="InterPro" id="IPR013507">
    <property type="entry name" value="DNA_mismatch_S5_2-like"/>
</dbReference>
<feature type="domain" description="MutL C-terminal dimerisation" evidence="5">
    <location>
        <begin position="467"/>
        <end position="614"/>
    </location>
</feature>
<dbReference type="InterPro" id="IPR014721">
    <property type="entry name" value="Ribsml_uS5_D2-typ_fold_subgr"/>
</dbReference>
<evidence type="ECO:0000256" key="2">
    <source>
        <dbReference type="ARBA" id="ARBA00022763"/>
    </source>
</evidence>
<evidence type="ECO:0000313" key="7">
    <source>
        <dbReference type="EMBL" id="WEG35326.1"/>
    </source>
</evidence>
<dbReference type="PANTHER" id="PTHR10073:SF12">
    <property type="entry name" value="DNA MISMATCH REPAIR PROTEIN MLH1"/>
    <property type="match status" value="1"/>
</dbReference>
<organism evidence="7 8">
    <name type="scientific">Amygdalobacter indicium</name>
    <dbReference type="NCBI Taxonomy" id="3029272"/>
    <lineage>
        <taxon>Bacteria</taxon>
        <taxon>Bacillati</taxon>
        <taxon>Bacillota</taxon>
        <taxon>Clostridia</taxon>
        <taxon>Eubacteriales</taxon>
        <taxon>Oscillospiraceae</taxon>
        <taxon>Amygdalobacter</taxon>
    </lineage>
</organism>
<dbReference type="PROSITE" id="PS00058">
    <property type="entry name" value="DNA_MISMATCH_REPAIR_1"/>
    <property type="match status" value="1"/>
</dbReference>
<feature type="domain" description="DNA mismatch repair protein S5" evidence="6">
    <location>
        <begin position="209"/>
        <end position="328"/>
    </location>
</feature>
<keyword evidence="7" id="KW-0540">Nuclease</keyword>
<dbReference type="InterPro" id="IPR014790">
    <property type="entry name" value="MutL_C"/>
</dbReference>
<keyword evidence="7" id="KW-0255">Endonuclease</keyword>
<evidence type="ECO:0000313" key="8">
    <source>
        <dbReference type="Proteomes" id="UP001220478"/>
    </source>
</evidence>
<keyword evidence="2 4" id="KW-0227">DNA damage</keyword>
<dbReference type="Pfam" id="PF13589">
    <property type="entry name" value="HATPase_c_3"/>
    <property type="match status" value="1"/>
</dbReference>
<dbReference type="CDD" id="cd00782">
    <property type="entry name" value="MutL_Trans"/>
    <property type="match status" value="1"/>
</dbReference>
<comment type="similarity">
    <text evidence="1 4">Belongs to the DNA mismatch repair MutL/HexB family.</text>
</comment>
<dbReference type="InterPro" id="IPR020568">
    <property type="entry name" value="Ribosomal_Su5_D2-typ_SF"/>
</dbReference>
<dbReference type="EMBL" id="CP118868">
    <property type="protein sequence ID" value="WEG35326.1"/>
    <property type="molecule type" value="Genomic_DNA"/>
</dbReference>
<dbReference type="InterPro" id="IPR042120">
    <property type="entry name" value="MutL_C_dimsub"/>
</dbReference>
<sequence>MAHIKQLDEQTIKQIAAGEVIERPASVVKELVENAIDAGASRIDVAVKQGGIAEIRVQDNGSGIPQNECLLAFQNHATSKLSRIDDLNNLLSMGFRGEALASIAAVSHVTLISKPSAQENAYMVELQGSEVLKQQACAANNGTQFIVRNLFYNVPARYKFLKKDNSEIQAITRIITEEALAAANIAFTLSNNDKIILQTPGNNDRLSVIQALFGTEVADKLLPIESDPNFTLTCSGYIGRADLTRKSRRMEYFFVNNRSFASNIILKAVEAAVQDYLMTRTFPVAFLFLDLPANLVDVNVHPRKLEVRFWNDNEVYRAVYHQVKNSFSAYLQAQATNYPPNNSPVINTEEVKSEQIELPAFKAIEPFTASIPNEQDNSSNPATLDTPISQSEFIVPAVNNLMRTPELKENVTIYNDISAVASNIDAGETRSTTGSATKGTIERLFNAGLERVDGKADELHKLPSAEYLGQLFLTYLLFACDNALYFVDQHAMHERTIYEKLCNAAKRQEKIISKTQDLLVPYSFTLCPADSLIISENLAELSEQGYKLQQTADGSFVLAAIPADQIGNNLKQLVEDLLQALDVKQGGFAAELSKTQRLLATKACRSAIMAHDFVERTRVPALLDAWLKCLNPFQCPHGRPVCLKLERNELEKACKRKV</sequence>
<dbReference type="GO" id="GO:0004519">
    <property type="term" value="F:endonuclease activity"/>
    <property type="evidence" value="ECO:0007669"/>
    <property type="project" value="UniProtKB-KW"/>
</dbReference>
<dbReference type="Gene3D" id="3.30.1370.100">
    <property type="entry name" value="MutL, C-terminal domain, regulatory subdomain"/>
    <property type="match status" value="1"/>
</dbReference>
<dbReference type="SUPFAM" id="SSF55874">
    <property type="entry name" value="ATPase domain of HSP90 chaperone/DNA topoisomerase II/histidine kinase"/>
    <property type="match status" value="1"/>
</dbReference>
<dbReference type="Gene3D" id="3.30.565.10">
    <property type="entry name" value="Histidine kinase-like ATPase, C-terminal domain"/>
    <property type="match status" value="1"/>
</dbReference>
<name>A0ABY8C3R3_9FIRM</name>
<dbReference type="Gene3D" id="3.30.230.10">
    <property type="match status" value="1"/>
</dbReference>
<dbReference type="InterPro" id="IPR020667">
    <property type="entry name" value="DNA_mismatch_repair_MutL"/>
</dbReference>